<dbReference type="InterPro" id="IPR035976">
    <property type="entry name" value="Sushi/SCR/CCP_sf"/>
</dbReference>
<dbReference type="InterPro" id="IPR013783">
    <property type="entry name" value="Ig-like_fold"/>
</dbReference>
<reference evidence="7" key="2">
    <citation type="submission" date="2025-08" db="UniProtKB">
        <authorList>
            <consortium name="RefSeq"/>
        </authorList>
    </citation>
    <scope>IDENTIFICATION</scope>
    <source>
        <strain evidence="7">S238N-H82</strain>
        <tissue evidence="7">Testes</tissue>
    </source>
</reference>
<evidence type="ECO:0000259" key="5">
    <source>
        <dbReference type="PROSITE" id="PS50923"/>
    </source>
</evidence>
<sequence>MGVKTVFTEGSHHVIYTAEDGAGNRAKCQFTVMVTVHRCKALPPPSFGQFIHTCNNLEGSSCSMECHMGYRLTGSATRTCVVTNNGTTSYWDGVETKCDIYRCSPLPKPTHGTLTPTSCSGQPVAGTQCSFHCESGFEMQNGINTTLCNATGHWSPSVSSTPSCKDVQPPVFTSCPSDVYREPAAGLGTVLVNWDKPTVIDNTAVSIAVSPNGTEPPTVFSVGTHIITYTATDSAGLTATCSFMVNIRDNEKPNITCPNDVEVKTSTVPVEVTWALPVAVDNSEERPTVTSLSHFDPGDDFRYGPELIAYEATDGSGNRATCTFKVLVKATDCPSLNVPANGALVCGIWFFGTYCNPNCEGSDDFPAGYTPSTYVCDTSGTWLTSLDRDAPPARVPIPDCSETSPPTADRQGYINFYYSGNCSDPAVQQQIKISFIDEVTKRFYVVCRHALIRDRDSGGCTIKQVFVT</sequence>
<dbReference type="InterPro" id="IPR003410">
    <property type="entry name" value="HYR_dom"/>
</dbReference>
<dbReference type="Gene3D" id="2.60.40.10">
    <property type="entry name" value="Immunoglobulins"/>
    <property type="match status" value="1"/>
</dbReference>
<dbReference type="GeneID" id="118413716"/>
<dbReference type="SUPFAM" id="SSF57535">
    <property type="entry name" value="Complement control module/SCR domain"/>
    <property type="match status" value="2"/>
</dbReference>
<evidence type="ECO:0000313" key="7">
    <source>
        <dbReference type="RefSeq" id="XP_035673138.1"/>
    </source>
</evidence>
<evidence type="ECO:0000256" key="3">
    <source>
        <dbReference type="PROSITE-ProRule" id="PRU00302"/>
    </source>
</evidence>
<feature type="domain" description="HYR" evidence="4">
    <location>
        <begin position="165"/>
        <end position="249"/>
    </location>
</feature>
<dbReference type="PROSITE" id="PS50923">
    <property type="entry name" value="SUSHI"/>
    <property type="match status" value="2"/>
</dbReference>
<dbReference type="CDD" id="cd00033">
    <property type="entry name" value="CCP"/>
    <property type="match status" value="2"/>
</dbReference>
<dbReference type="RefSeq" id="XP_035673138.1">
    <property type="nucleotide sequence ID" value="XM_035817245.1"/>
</dbReference>
<keyword evidence="3" id="KW-0768">Sushi</keyword>
<dbReference type="InterPro" id="IPR000436">
    <property type="entry name" value="Sushi_SCR_CCP_dom"/>
</dbReference>
<evidence type="ECO:0000256" key="2">
    <source>
        <dbReference type="ARBA" id="ARBA00023157"/>
    </source>
</evidence>
<keyword evidence="1" id="KW-0677">Repeat</keyword>
<feature type="domain" description="HYR" evidence="4">
    <location>
        <begin position="250"/>
        <end position="330"/>
    </location>
</feature>
<evidence type="ECO:0000313" key="6">
    <source>
        <dbReference type="Proteomes" id="UP000001554"/>
    </source>
</evidence>
<dbReference type="OMA" id="CIINIVV"/>
<comment type="caution">
    <text evidence="3">Lacks conserved residue(s) required for the propagation of feature annotation.</text>
</comment>
<organism evidence="6 7">
    <name type="scientific">Branchiostoma floridae</name>
    <name type="common">Florida lancelet</name>
    <name type="synonym">Amphioxus</name>
    <dbReference type="NCBI Taxonomy" id="7739"/>
    <lineage>
        <taxon>Eukaryota</taxon>
        <taxon>Metazoa</taxon>
        <taxon>Chordata</taxon>
        <taxon>Cephalochordata</taxon>
        <taxon>Leptocardii</taxon>
        <taxon>Amphioxiformes</taxon>
        <taxon>Branchiostomatidae</taxon>
        <taxon>Branchiostoma</taxon>
    </lineage>
</organism>
<dbReference type="KEGG" id="bfo:118413716"/>
<protein>
    <submittedName>
        <fullName evidence="7">Sushi repeat-containing protein SRPX2-like</fullName>
    </submittedName>
</protein>
<dbReference type="InterPro" id="IPR043555">
    <property type="entry name" value="SRPX-like"/>
</dbReference>
<gene>
    <name evidence="7" type="primary">LOC118413716</name>
</gene>
<dbReference type="Gene3D" id="2.10.70.10">
    <property type="entry name" value="Complement Module, domain 1"/>
    <property type="match status" value="2"/>
</dbReference>
<evidence type="ECO:0000259" key="4">
    <source>
        <dbReference type="PROSITE" id="PS50825"/>
    </source>
</evidence>
<reference evidence="6" key="1">
    <citation type="journal article" date="2020" name="Nat. Ecol. Evol.">
        <title>Deeply conserved synteny resolves early events in vertebrate evolution.</title>
        <authorList>
            <person name="Simakov O."/>
            <person name="Marletaz F."/>
            <person name="Yue J.X."/>
            <person name="O'Connell B."/>
            <person name="Jenkins J."/>
            <person name="Brandt A."/>
            <person name="Calef R."/>
            <person name="Tung C.H."/>
            <person name="Huang T.K."/>
            <person name="Schmutz J."/>
            <person name="Satoh N."/>
            <person name="Yu J.K."/>
            <person name="Putnam N.H."/>
            <person name="Green R.E."/>
            <person name="Rokhsar D.S."/>
        </authorList>
    </citation>
    <scope>NUCLEOTIDE SEQUENCE [LARGE SCALE GENOMIC DNA]</scope>
    <source>
        <strain evidence="6">S238N-H82</strain>
    </source>
</reference>
<dbReference type="AlphaFoldDB" id="A0A9J7KZ30"/>
<dbReference type="Proteomes" id="UP000001554">
    <property type="component" value="Chromosome 4"/>
</dbReference>
<dbReference type="Pfam" id="PF00084">
    <property type="entry name" value="Sushi"/>
    <property type="match status" value="2"/>
</dbReference>
<dbReference type="Pfam" id="PF02494">
    <property type="entry name" value="HYR"/>
    <property type="match status" value="3"/>
</dbReference>
<dbReference type="PROSITE" id="PS50825">
    <property type="entry name" value="HYR"/>
    <property type="match status" value="3"/>
</dbReference>
<dbReference type="SMART" id="SM00032">
    <property type="entry name" value="CCP"/>
    <property type="match status" value="3"/>
</dbReference>
<keyword evidence="6" id="KW-1185">Reference proteome</keyword>
<feature type="domain" description="HYR" evidence="4">
    <location>
        <begin position="1"/>
        <end position="36"/>
    </location>
</feature>
<proteinExistence type="predicted"/>
<feature type="domain" description="Sushi" evidence="5">
    <location>
        <begin position="101"/>
        <end position="166"/>
    </location>
</feature>
<feature type="domain" description="Sushi" evidence="5">
    <location>
        <begin position="37"/>
        <end position="100"/>
    </location>
</feature>
<dbReference type="OrthoDB" id="9922561at2759"/>
<dbReference type="PANTHER" id="PTHR46343:SF2">
    <property type="entry name" value="SUSHI_VON WILLEBRAND FACTOR TYPE A_EGF_PENTRAXIN DOMAIN-CONTAINING 1"/>
    <property type="match status" value="1"/>
</dbReference>
<name>A0A9J7KZ30_BRAFL</name>
<keyword evidence="2" id="KW-1015">Disulfide bond</keyword>
<dbReference type="PANTHER" id="PTHR46343">
    <property type="entry name" value="HYR DOMAIN-CONTAINING PROTEIN"/>
    <property type="match status" value="1"/>
</dbReference>
<accession>A0A9J7KZ30</accession>
<evidence type="ECO:0000256" key="1">
    <source>
        <dbReference type="ARBA" id="ARBA00022737"/>
    </source>
</evidence>